<dbReference type="Gene3D" id="3.80.10.10">
    <property type="entry name" value="Ribonuclease Inhibitor"/>
    <property type="match status" value="2"/>
</dbReference>
<comment type="caution">
    <text evidence="2">The sequence shown here is derived from an EMBL/GenBank/DDBJ whole genome shotgun (WGS) entry which is preliminary data.</text>
</comment>
<dbReference type="Proteomes" id="UP000193498">
    <property type="component" value="Unassembled WGS sequence"/>
</dbReference>
<dbReference type="PANTHER" id="PTHR38926:SF5">
    <property type="entry name" value="F-BOX AND LEUCINE-RICH REPEAT PROTEIN 6"/>
    <property type="match status" value="1"/>
</dbReference>
<proteinExistence type="predicted"/>
<dbReference type="AlphaFoldDB" id="A0A1Y1YFG2"/>
<reference evidence="2 3" key="1">
    <citation type="submission" date="2016-07" db="EMBL/GenBank/DDBJ databases">
        <title>Pervasive Adenine N6-methylation of Active Genes in Fungi.</title>
        <authorList>
            <consortium name="DOE Joint Genome Institute"/>
            <person name="Mondo S.J."/>
            <person name="Dannebaum R.O."/>
            <person name="Kuo R.C."/>
            <person name="Labutti K."/>
            <person name="Haridas S."/>
            <person name="Kuo A."/>
            <person name="Salamov A."/>
            <person name="Ahrendt S.R."/>
            <person name="Lipzen A."/>
            <person name="Sullivan W."/>
            <person name="Andreopoulos W.B."/>
            <person name="Clum A."/>
            <person name="Lindquist E."/>
            <person name="Daum C."/>
            <person name="Ramamoorthy G.K."/>
            <person name="Gryganskyi A."/>
            <person name="Culley D."/>
            <person name="Magnuson J.K."/>
            <person name="James T.Y."/>
            <person name="O'Malley M.A."/>
            <person name="Stajich J.E."/>
            <person name="Spatafora J.W."/>
            <person name="Visel A."/>
            <person name="Grigoriev I.V."/>
        </authorList>
    </citation>
    <scope>NUCLEOTIDE SEQUENCE [LARGE SCALE GENOMIC DNA]</scope>
    <source>
        <strain evidence="2 3">CBS 931.73</strain>
    </source>
</reference>
<dbReference type="EMBL" id="MCFE01000146">
    <property type="protein sequence ID" value="ORX96781.1"/>
    <property type="molecule type" value="Genomic_DNA"/>
</dbReference>
<accession>A0A1Y1YFG2</accession>
<dbReference type="SUPFAM" id="SSF52047">
    <property type="entry name" value="RNI-like"/>
    <property type="match status" value="1"/>
</dbReference>
<keyword evidence="3" id="KW-1185">Reference proteome</keyword>
<sequence>MVARDNSHSHHLLALSEMLAHIFEFLRYNKYDLWSCSLVNKQWLTIVNPVLWRNPTFSSKRSIKAFQRAILENKEIAKLVIELNTDRYKRHEIHPLAELTAHLPCLEHIHFSAAHYTSILPYKREASSLTSLKGIQYLEISPKDIGWRSLMMVLINSPHLEKLGLLINGDLHLTLDTIPLDFPCLSALSSLDLQYFPQSASSEFFQRLFSFMPNLRRLKLYSFFISSDIVKVISQHCHHLEALHLISAFMPDDITAHKIFDYISTNQFRQNLREFWLNLVNYTQYIGALDIPCELMNRFCDTLSHVDELQLCGITFNHGTMRYFASNISKNLRSFKLSKVYCRDIQGVFSTQVWDTLFHRCGDQLEHLAIEYLELPPTIGEIIAHRCVNLRSLCFRYTTVSDDSILNITRALGGKLQHLELRNTSLSTAGLNSVFSHCQRLEYLDVGDRLTRPTIGENFFREFILRCGDLLSHISLIDCCITNSHVDCIAQVCWNLHVFKLANQPALSDDGINRLLKRCRRLESLQILQEPHVSNGLTIETITRNVPRWVEATLDPYAWARTVVD</sequence>
<dbReference type="InterPro" id="IPR001810">
    <property type="entry name" value="F-box_dom"/>
</dbReference>
<dbReference type="PANTHER" id="PTHR38926">
    <property type="entry name" value="F-BOX DOMAIN CONTAINING PROTEIN, EXPRESSED"/>
    <property type="match status" value="1"/>
</dbReference>
<dbReference type="InterPro" id="IPR032675">
    <property type="entry name" value="LRR_dom_sf"/>
</dbReference>
<organism evidence="2 3">
    <name type="scientific">Basidiobolus meristosporus CBS 931.73</name>
    <dbReference type="NCBI Taxonomy" id="1314790"/>
    <lineage>
        <taxon>Eukaryota</taxon>
        <taxon>Fungi</taxon>
        <taxon>Fungi incertae sedis</taxon>
        <taxon>Zoopagomycota</taxon>
        <taxon>Entomophthoromycotina</taxon>
        <taxon>Basidiobolomycetes</taxon>
        <taxon>Basidiobolales</taxon>
        <taxon>Basidiobolaceae</taxon>
        <taxon>Basidiobolus</taxon>
    </lineage>
</organism>
<dbReference type="OrthoDB" id="2316528at2759"/>
<dbReference type="InParanoid" id="A0A1Y1YFG2"/>
<protein>
    <submittedName>
        <fullName evidence="2">RNI-like protein</fullName>
    </submittedName>
</protein>
<name>A0A1Y1YFG2_9FUNG</name>
<evidence type="ECO:0000313" key="2">
    <source>
        <dbReference type="EMBL" id="ORX96781.1"/>
    </source>
</evidence>
<dbReference type="InterPro" id="IPR036047">
    <property type="entry name" value="F-box-like_dom_sf"/>
</dbReference>
<dbReference type="Pfam" id="PF12937">
    <property type="entry name" value="F-box-like"/>
    <property type="match status" value="1"/>
</dbReference>
<evidence type="ECO:0000313" key="3">
    <source>
        <dbReference type="Proteomes" id="UP000193498"/>
    </source>
</evidence>
<feature type="domain" description="F-box" evidence="1">
    <location>
        <begin position="17"/>
        <end position="57"/>
    </location>
</feature>
<evidence type="ECO:0000259" key="1">
    <source>
        <dbReference type="Pfam" id="PF12937"/>
    </source>
</evidence>
<dbReference type="SUPFAM" id="SSF81383">
    <property type="entry name" value="F-box domain"/>
    <property type="match status" value="1"/>
</dbReference>
<gene>
    <name evidence="2" type="ORF">K493DRAFT_300743</name>
</gene>